<dbReference type="Pfam" id="PF01594">
    <property type="entry name" value="AI-2E_transport"/>
    <property type="match status" value="1"/>
</dbReference>
<feature type="transmembrane region" description="Helical" evidence="8">
    <location>
        <begin position="146"/>
        <end position="169"/>
    </location>
</feature>
<comment type="subcellular location">
    <subcellularLocation>
        <location evidence="1">Cell membrane</location>
        <topology evidence="1">Multi-pass membrane protein</topology>
    </subcellularLocation>
</comment>
<feature type="transmembrane region" description="Helical" evidence="8">
    <location>
        <begin position="213"/>
        <end position="239"/>
    </location>
</feature>
<evidence type="ECO:0000256" key="5">
    <source>
        <dbReference type="ARBA" id="ARBA00022692"/>
    </source>
</evidence>
<reference evidence="9 10" key="1">
    <citation type="submission" date="2022-11" db="EMBL/GenBank/DDBJ databases">
        <title>Haliovirga abyssi gen. nov., sp. nov., a mesophilic fermentative bacterium isolated from the Iheya North hydrothermal field and the proposal of Haliovirgaceae fam. nov.</title>
        <authorList>
            <person name="Miyazaki U."/>
            <person name="Tame A."/>
            <person name="Miyazaki J."/>
            <person name="Takai K."/>
            <person name="Sawayama S."/>
            <person name="Kitajima M."/>
            <person name="Okamoto A."/>
            <person name="Nakagawa S."/>
        </authorList>
    </citation>
    <scope>NUCLEOTIDE SEQUENCE [LARGE SCALE GENOMIC DNA]</scope>
    <source>
        <strain evidence="9 10">IC12</strain>
    </source>
</reference>
<evidence type="ECO:0000256" key="6">
    <source>
        <dbReference type="ARBA" id="ARBA00022989"/>
    </source>
</evidence>
<dbReference type="AlphaFoldDB" id="A0AAU9DD24"/>
<protein>
    <submittedName>
        <fullName evidence="9">AI-2E family transporter</fullName>
    </submittedName>
</protein>
<evidence type="ECO:0000256" key="2">
    <source>
        <dbReference type="ARBA" id="ARBA00009773"/>
    </source>
</evidence>
<evidence type="ECO:0000256" key="7">
    <source>
        <dbReference type="ARBA" id="ARBA00023136"/>
    </source>
</evidence>
<keyword evidence="7 8" id="KW-0472">Membrane</keyword>
<evidence type="ECO:0000256" key="8">
    <source>
        <dbReference type="SAM" id="Phobius"/>
    </source>
</evidence>
<keyword evidence="3" id="KW-0813">Transport</keyword>
<sequence length="374" mass="41899">MEIKKSYFQINFSKLFFYLFLIFVMVVSIYATIPLLRSTLIGFIIAYLLEPLVLYLERKNINRLLSVIVIFSIFIIGIWYLIIGIKSFFPSPKEIINFIDYIVKNTEKLKYILIEKYNYINWNIIFDNIISSINTSSEITSKIPKILSSIAGLSSLFFIIPFTTFFFLLDGSRFKKWLLKLIPNRYFEITYTTLKEVDSVFGNYIRGTLLESLIIGVMTFIGFFIIGFPFNIALITGAVSGLANAVPYIGPLLGAVIGVILHILKIIPKDYVPVFGISVSILGVLVVVGIVQIFDNIAVKPTVIGKSVDLHPLVVVLGILAGGKMFGFVGIIAAIPVIAIIKVIVETLYNQLSGYNMLSKNLAAVVTEELKEID</sequence>
<name>A0AAU9DD24_9FUSO</name>
<dbReference type="GO" id="GO:0005886">
    <property type="term" value="C:plasma membrane"/>
    <property type="evidence" value="ECO:0007669"/>
    <property type="project" value="UniProtKB-SubCell"/>
</dbReference>
<dbReference type="InterPro" id="IPR002549">
    <property type="entry name" value="AI-2E-like"/>
</dbReference>
<dbReference type="KEGG" id="haby:HLVA_06320"/>
<keyword evidence="6 8" id="KW-1133">Transmembrane helix</keyword>
<keyword evidence="10" id="KW-1185">Reference proteome</keyword>
<dbReference type="Proteomes" id="UP001321582">
    <property type="component" value="Chromosome"/>
</dbReference>
<proteinExistence type="inferred from homology"/>
<evidence type="ECO:0000256" key="3">
    <source>
        <dbReference type="ARBA" id="ARBA00022448"/>
    </source>
</evidence>
<keyword evidence="5 8" id="KW-0812">Transmembrane</keyword>
<evidence type="ECO:0000313" key="9">
    <source>
        <dbReference type="EMBL" id="BDU50063.1"/>
    </source>
</evidence>
<comment type="similarity">
    <text evidence="2">Belongs to the autoinducer-2 exporter (AI-2E) (TC 2.A.86) family.</text>
</comment>
<dbReference type="PANTHER" id="PTHR21716:SF53">
    <property type="entry name" value="PERMEASE PERM-RELATED"/>
    <property type="match status" value="1"/>
</dbReference>
<feature type="transmembrane region" description="Helical" evidence="8">
    <location>
        <begin position="271"/>
        <end position="294"/>
    </location>
</feature>
<dbReference type="EMBL" id="AP027059">
    <property type="protein sequence ID" value="BDU50063.1"/>
    <property type="molecule type" value="Genomic_DNA"/>
</dbReference>
<feature type="transmembrane region" description="Helical" evidence="8">
    <location>
        <begin position="314"/>
        <end position="341"/>
    </location>
</feature>
<feature type="transmembrane region" description="Helical" evidence="8">
    <location>
        <begin position="245"/>
        <end position="264"/>
    </location>
</feature>
<feature type="transmembrane region" description="Helical" evidence="8">
    <location>
        <begin position="39"/>
        <end position="57"/>
    </location>
</feature>
<feature type="transmembrane region" description="Helical" evidence="8">
    <location>
        <begin position="64"/>
        <end position="83"/>
    </location>
</feature>
<keyword evidence="4" id="KW-1003">Cell membrane</keyword>
<organism evidence="9 10">
    <name type="scientific">Haliovirga abyssi</name>
    <dbReference type="NCBI Taxonomy" id="2996794"/>
    <lineage>
        <taxon>Bacteria</taxon>
        <taxon>Fusobacteriati</taxon>
        <taxon>Fusobacteriota</taxon>
        <taxon>Fusobacteriia</taxon>
        <taxon>Fusobacteriales</taxon>
        <taxon>Haliovirgaceae</taxon>
        <taxon>Haliovirga</taxon>
    </lineage>
</organism>
<gene>
    <name evidence="9" type="primary">perM</name>
    <name evidence="9" type="ORF">HLVA_06320</name>
</gene>
<dbReference type="PANTHER" id="PTHR21716">
    <property type="entry name" value="TRANSMEMBRANE PROTEIN"/>
    <property type="match status" value="1"/>
</dbReference>
<evidence type="ECO:0000256" key="1">
    <source>
        <dbReference type="ARBA" id="ARBA00004651"/>
    </source>
</evidence>
<accession>A0AAU9DD24</accession>
<feature type="transmembrane region" description="Helical" evidence="8">
    <location>
        <begin position="12"/>
        <end position="33"/>
    </location>
</feature>
<evidence type="ECO:0000256" key="4">
    <source>
        <dbReference type="ARBA" id="ARBA00022475"/>
    </source>
</evidence>
<dbReference type="RefSeq" id="WP_307904999.1">
    <property type="nucleotide sequence ID" value="NZ_AP027059.1"/>
</dbReference>
<evidence type="ECO:0000313" key="10">
    <source>
        <dbReference type="Proteomes" id="UP001321582"/>
    </source>
</evidence>
<dbReference type="GO" id="GO:0055085">
    <property type="term" value="P:transmembrane transport"/>
    <property type="evidence" value="ECO:0007669"/>
    <property type="project" value="TreeGrafter"/>
</dbReference>